<dbReference type="InterPro" id="IPR024653">
    <property type="entry name" value="Peptidase_M10/M27/M57"/>
</dbReference>
<gene>
    <name evidence="1" type="ORF">EQG79_05945</name>
</gene>
<dbReference type="Pfam" id="PF12388">
    <property type="entry name" value="Peptidase_M57"/>
    <property type="match status" value="1"/>
</dbReference>
<dbReference type="GO" id="GO:0008237">
    <property type="term" value="F:metallopeptidase activity"/>
    <property type="evidence" value="ECO:0007669"/>
    <property type="project" value="InterPro"/>
</dbReference>
<evidence type="ECO:0000313" key="2">
    <source>
        <dbReference type="Proteomes" id="UP000290407"/>
    </source>
</evidence>
<accession>A0A4Q2UUN0</accession>
<sequence>MRIILGFVWLLVVLVFSYACQVQELPLPTSADNAAAVRAYLNKLGYADSLIVDAGEYFVVEGDMRFPKDRKVPNLTGALEEQAWEDRDALIERYNRIRNIRVWAQPEIAPIAGHVMQAMQMWNNAGSSIRFVNAPNRFDRDITIYNGTIDGPDAVGESNLPLLGKPGRDIVLDVAKIRVMPDNIKKVLIAHEFGHTIGFRHTDWRRFGEPNSVDIPAVPGADAASIMNAVYIVSSNSNLTGLSAKDKLAVKALYPSAPYSLYFDPTSIPVILRWKGPYHRIAGFQIVHSTIQRGIEVDNPVFTIQTSDGRAGSYTFRYRRCACTTGGGLLNVKVRILYTDNGVSPWSAMASVRIQ</sequence>
<proteinExistence type="predicted"/>
<evidence type="ECO:0008006" key="3">
    <source>
        <dbReference type="Google" id="ProtNLM"/>
    </source>
</evidence>
<dbReference type="RefSeq" id="WP_129600589.1">
    <property type="nucleotide sequence ID" value="NZ_SBLB01000001.1"/>
</dbReference>
<dbReference type="PROSITE" id="PS51257">
    <property type="entry name" value="PROKAR_LIPOPROTEIN"/>
    <property type="match status" value="1"/>
</dbReference>
<dbReference type="SUPFAM" id="SSF55486">
    <property type="entry name" value="Metalloproteases ('zincins'), catalytic domain"/>
    <property type="match status" value="1"/>
</dbReference>
<comment type="caution">
    <text evidence="1">The sequence shown here is derived from an EMBL/GenBank/DDBJ whole genome shotgun (WGS) entry which is preliminary data.</text>
</comment>
<dbReference type="Gene3D" id="3.40.390.10">
    <property type="entry name" value="Collagenase (Catalytic Domain)"/>
    <property type="match status" value="1"/>
</dbReference>
<protein>
    <recommendedName>
        <fullName evidence="3">Dual-action HEIGH metallo-peptidase</fullName>
    </recommendedName>
</protein>
<name>A0A4Q2UUN0_9BACT</name>
<dbReference type="Proteomes" id="UP000290407">
    <property type="component" value="Unassembled WGS sequence"/>
</dbReference>
<reference evidence="1 2" key="1">
    <citation type="submission" date="2019-01" db="EMBL/GenBank/DDBJ databases">
        <title>Spirosoma flava sp. nov., a propanil-degrading bacterium isolated from herbicide-contaminated soil.</title>
        <authorList>
            <person name="Zhang L."/>
            <person name="Jiang J.-D."/>
        </authorList>
    </citation>
    <scope>NUCLEOTIDE SEQUENCE [LARGE SCALE GENOMIC DNA]</scope>
    <source>
        <strain evidence="1 2">TY50</strain>
    </source>
</reference>
<dbReference type="InterPro" id="IPR024079">
    <property type="entry name" value="MetalloPept_cat_dom_sf"/>
</dbReference>
<organism evidence="1 2">
    <name type="scientific">Spirosoma sordidisoli</name>
    <dbReference type="NCBI Taxonomy" id="2502893"/>
    <lineage>
        <taxon>Bacteria</taxon>
        <taxon>Pseudomonadati</taxon>
        <taxon>Bacteroidota</taxon>
        <taxon>Cytophagia</taxon>
        <taxon>Cytophagales</taxon>
        <taxon>Cytophagaceae</taxon>
        <taxon>Spirosoma</taxon>
    </lineage>
</organism>
<dbReference type="EMBL" id="SBLB01000001">
    <property type="protein sequence ID" value="RYC71671.1"/>
    <property type="molecule type" value="Genomic_DNA"/>
</dbReference>
<evidence type="ECO:0000313" key="1">
    <source>
        <dbReference type="EMBL" id="RYC71671.1"/>
    </source>
</evidence>
<keyword evidence="2" id="KW-1185">Reference proteome</keyword>
<dbReference type="AlphaFoldDB" id="A0A4Q2UUN0"/>